<dbReference type="AlphaFoldDB" id="A0A1M5N650"/>
<keyword evidence="3" id="KW-1185">Reference proteome</keyword>
<name>A0A1M5N650_9GAMM</name>
<evidence type="ECO:0000313" key="2">
    <source>
        <dbReference type="EMBL" id="SHG84991.1"/>
    </source>
</evidence>
<dbReference type="EMBL" id="FQWZ01000003">
    <property type="protein sequence ID" value="SHG84991.1"/>
    <property type="molecule type" value="Genomic_DNA"/>
</dbReference>
<dbReference type="STRING" id="490188.SAMN04488068_1649"/>
<feature type="region of interest" description="Disordered" evidence="1">
    <location>
        <begin position="123"/>
        <end position="173"/>
    </location>
</feature>
<feature type="compositionally biased region" description="Basic residues" evidence="1">
    <location>
        <begin position="163"/>
        <end position="173"/>
    </location>
</feature>
<evidence type="ECO:0000313" key="3">
    <source>
        <dbReference type="Proteomes" id="UP000199758"/>
    </source>
</evidence>
<dbReference type="Proteomes" id="UP000199758">
    <property type="component" value="Unassembled WGS sequence"/>
</dbReference>
<organism evidence="2 3">
    <name type="scientific">Hydrocarboniphaga daqingensis</name>
    <dbReference type="NCBI Taxonomy" id="490188"/>
    <lineage>
        <taxon>Bacteria</taxon>
        <taxon>Pseudomonadati</taxon>
        <taxon>Pseudomonadota</taxon>
        <taxon>Gammaproteobacteria</taxon>
        <taxon>Nevskiales</taxon>
        <taxon>Nevskiaceae</taxon>
        <taxon>Hydrocarboniphaga</taxon>
    </lineage>
</organism>
<gene>
    <name evidence="2" type="ORF">SAMN04488068_1649</name>
</gene>
<proteinExistence type="predicted"/>
<evidence type="ECO:0000256" key="1">
    <source>
        <dbReference type="SAM" id="MobiDB-lite"/>
    </source>
</evidence>
<sequence length="173" mass="18784">MHIRQRNKVIQLIRTVYDNESKKGRAVLVGHMAVKNPELSADLKSQLTDDEKKQVVAWLASRNAQTNLAREYAARTLTEQLAQARAWFKTQGTSADAKALAQDVASSANKLIRQLRSQNLLTIKEKTDSKPAEQAGVPAKAPAATESASAAAASAEGTSTFRAPKKSKSKKSR</sequence>
<dbReference type="OrthoDB" id="6168226at2"/>
<dbReference type="RefSeq" id="WP_072896375.1">
    <property type="nucleotide sequence ID" value="NZ_FQWZ01000003.1"/>
</dbReference>
<feature type="compositionally biased region" description="Low complexity" evidence="1">
    <location>
        <begin position="138"/>
        <end position="159"/>
    </location>
</feature>
<protein>
    <submittedName>
        <fullName evidence="2">Uncharacterized protein</fullName>
    </submittedName>
</protein>
<accession>A0A1M5N650</accession>
<reference evidence="2 3" key="1">
    <citation type="submission" date="2016-11" db="EMBL/GenBank/DDBJ databases">
        <authorList>
            <person name="Jaros S."/>
            <person name="Januszkiewicz K."/>
            <person name="Wedrychowicz H."/>
        </authorList>
    </citation>
    <scope>NUCLEOTIDE SEQUENCE [LARGE SCALE GENOMIC DNA]</scope>
    <source>
        <strain evidence="2 3">CGMCC 1.7049</strain>
    </source>
</reference>